<reference evidence="3 4" key="2">
    <citation type="submission" date="2008-11" db="EMBL/GenBank/DDBJ databases">
        <authorList>
            <person name="Fulton L."/>
            <person name="Clifton S."/>
            <person name="Fulton B."/>
            <person name="Xu J."/>
            <person name="Minx P."/>
            <person name="Pepin K.H."/>
            <person name="Johnson M."/>
            <person name="Bhonagiri V."/>
            <person name="Nash W.E."/>
            <person name="Mardis E.R."/>
            <person name="Wilson R.K."/>
        </authorList>
    </citation>
    <scope>NUCLEOTIDE SEQUENCE [LARGE SCALE GENOMIC DNA]</scope>
    <source>
        <strain evidence="3 4">ATCC 43243</strain>
    </source>
</reference>
<gene>
    <name evidence="3" type="ORF">BACPEC_02615</name>
</gene>
<dbReference type="PANTHER" id="PTHR40448">
    <property type="entry name" value="TWO-COMPONENT SENSOR HISTIDINE KINASE"/>
    <property type="match status" value="1"/>
</dbReference>
<feature type="transmembrane region" description="Helical" evidence="1">
    <location>
        <begin position="85"/>
        <end position="110"/>
    </location>
</feature>
<feature type="transmembrane region" description="Helical" evidence="1">
    <location>
        <begin position="6"/>
        <end position="25"/>
    </location>
</feature>
<keyword evidence="1" id="KW-0812">Transmembrane</keyword>
<dbReference type="InterPro" id="IPR032834">
    <property type="entry name" value="NatK-like_C"/>
</dbReference>
<dbReference type="eggNOG" id="COG3290">
    <property type="taxonomic scope" value="Bacteria"/>
</dbReference>
<dbReference type="Pfam" id="PF14501">
    <property type="entry name" value="HATPase_c_5"/>
    <property type="match status" value="1"/>
</dbReference>
<dbReference type="Proteomes" id="UP000003136">
    <property type="component" value="Unassembled WGS sequence"/>
</dbReference>
<accession>B7AV67</accession>
<feature type="transmembrane region" description="Helical" evidence="1">
    <location>
        <begin position="60"/>
        <end position="78"/>
    </location>
</feature>
<dbReference type="Gene3D" id="3.30.565.10">
    <property type="entry name" value="Histidine kinase-like ATPase, C-terminal domain"/>
    <property type="match status" value="1"/>
</dbReference>
<keyword evidence="1" id="KW-0472">Membrane</keyword>
<feature type="transmembrane region" description="Helical" evidence="1">
    <location>
        <begin position="192"/>
        <end position="214"/>
    </location>
</feature>
<keyword evidence="1" id="KW-1133">Transmembrane helix</keyword>
<dbReference type="STRING" id="483218.BACPEC_02615"/>
<evidence type="ECO:0000259" key="2">
    <source>
        <dbReference type="Pfam" id="PF14501"/>
    </source>
</evidence>
<dbReference type="SUPFAM" id="SSF55874">
    <property type="entry name" value="ATPase domain of HSP90 chaperone/DNA topoisomerase II/histidine kinase"/>
    <property type="match status" value="1"/>
</dbReference>
<dbReference type="EMBL" id="ABVQ01000037">
    <property type="protein sequence ID" value="EEC56108.1"/>
    <property type="molecule type" value="Genomic_DNA"/>
</dbReference>
<dbReference type="InterPro" id="IPR036890">
    <property type="entry name" value="HATPase_C_sf"/>
</dbReference>
<protein>
    <recommendedName>
        <fullName evidence="2">Sensor histidine kinase NatK-like C-terminal domain-containing protein</fullName>
    </recommendedName>
</protein>
<feature type="transmembrane region" description="Helical" evidence="1">
    <location>
        <begin position="32"/>
        <end position="54"/>
    </location>
</feature>
<evidence type="ECO:0000313" key="4">
    <source>
        <dbReference type="Proteomes" id="UP000003136"/>
    </source>
</evidence>
<feature type="domain" description="Sensor histidine kinase NatK-like C-terminal" evidence="2">
    <location>
        <begin position="328"/>
        <end position="428"/>
    </location>
</feature>
<evidence type="ECO:0000256" key="1">
    <source>
        <dbReference type="SAM" id="Phobius"/>
    </source>
</evidence>
<feature type="transmembrane region" description="Helical" evidence="1">
    <location>
        <begin position="116"/>
        <end position="138"/>
    </location>
</feature>
<dbReference type="AlphaFoldDB" id="B7AV67"/>
<organism evidence="3 4">
    <name type="scientific">[Bacteroides] pectinophilus ATCC 43243</name>
    <dbReference type="NCBI Taxonomy" id="483218"/>
    <lineage>
        <taxon>Bacteria</taxon>
        <taxon>Bacillati</taxon>
        <taxon>Bacillota</taxon>
        <taxon>Clostridia</taxon>
        <taxon>Eubacteriales</taxon>
    </lineage>
</organism>
<sequence length="430" mass="48247">MNYGFEIFANVIEAVIIIQFLVRYFGVRARKAGLPVIILMIAVLATTVSAFNFIEYISVAQEFVIDAVIFAMTLIFLRGRALEKLLIVQMTSIVSAVSSIMLTGLFAGWIKYDDNGYASFGVSRVVLVALAQIIYLIFTEYLLHNRIEDRQYVRNSTYLKLNVIIAATLAGHNFLTRYIYVNAVSGGINREMYVLMIALAAVDIIIYQLFVEIINNGIALLKEQMKSSAYESESREVENIQNIYDKTMKARHEMKSVLLNIRLMLKSGELKELEQFLDEELDVRLAAVKAVATGSRLVDAVLNRCVERAEETGMPLDVRVDCVLDGVNEMDMAIVLSNLIDNAFEAAEQAADAHISVKINRKDNYINILISNTCSPDMGNFGGRLMTTKKDADLHGYGIANVKDIINRNYGLYEYTVKDGMFTTNVLMHV</sequence>
<evidence type="ECO:0000313" key="3">
    <source>
        <dbReference type="EMBL" id="EEC56108.1"/>
    </source>
</evidence>
<comment type="caution">
    <text evidence="3">The sequence shown here is derived from an EMBL/GenBank/DDBJ whole genome shotgun (WGS) entry which is preliminary data.</text>
</comment>
<dbReference type="PANTHER" id="PTHR40448:SF1">
    <property type="entry name" value="TWO-COMPONENT SENSOR HISTIDINE KINASE"/>
    <property type="match status" value="1"/>
</dbReference>
<keyword evidence="4" id="KW-1185">Reference proteome</keyword>
<dbReference type="HOGENOM" id="CLU_020211_13_3_9"/>
<name>B7AV67_9FIRM</name>
<reference evidence="3 4" key="1">
    <citation type="submission" date="2008-11" db="EMBL/GenBank/DDBJ databases">
        <title>Draft genome sequence of Bacteroides pectinophilus (ATCC 43243).</title>
        <authorList>
            <person name="Sudarsanam P."/>
            <person name="Ley R."/>
            <person name="Guruge J."/>
            <person name="Turnbaugh P.J."/>
            <person name="Mahowald M."/>
            <person name="Liep D."/>
            <person name="Gordon J."/>
        </authorList>
    </citation>
    <scope>NUCLEOTIDE SEQUENCE [LARGE SCALE GENOMIC DNA]</scope>
    <source>
        <strain evidence="3 4">ATCC 43243</strain>
    </source>
</reference>
<feature type="transmembrane region" description="Helical" evidence="1">
    <location>
        <begin position="159"/>
        <end position="180"/>
    </location>
</feature>
<proteinExistence type="predicted"/>
<dbReference type="GO" id="GO:0042802">
    <property type="term" value="F:identical protein binding"/>
    <property type="evidence" value="ECO:0007669"/>
    <property type="project" value="TreeGrafter"/>
</dbReference>